<name>A0A151Z8K4_TIELA</name>
<evidence type="ECO:0000313" key="2">
    <source>
        <dbReference type="Proteomes" id="UP000076078"/>
    </source>
</evidence>
<organism evidence="1 2">
    <name type="scientific">Tieghemostelium lacteum</name>
    <name type="common">Slime mold</name>
    <name type="synonym">Dictyostelium lacteum</name>
    <dbReference type="NCBI Taxonomy" id="361077"/>
    <lineage>
        <taxon>Eukaryota</taxon>
        <taxon>Amoebozoa</taxon>
        <taxon>Evosea</taxon>
        <taxon>Eumycetozoa</taxon>
        <taxon>Dictyostelia</taxon>
        <taxon>Dictyosteliales</taxon>
        <taxon>Raperosteliaceae</taxon>
        <taxon>Tieghemostelium</taxon>
    </lineage>
</organism>
<proteinExistence type="predicted"/>
<evidence type="ECO:0000313" key="1">
    <source>
        <dbReference type="EMBL" id="KYQ90134.1"/>
    </source>
</evidence>
<gene>
    <name evidence="1" type="ORF">DLAC_08721</name>
</gene>
<reference evidence="1 2" key="1">
    <citation type="submission" date="2015-12" db="EMBL/GenBank/DDBJ databases">
        <title>Dictyostelia acquired genes for synthesis and detection of signals that induce cell-type specialization by lateral gene transfer from prokaryotes.</title>
        <authorList>
            <person name="Gloeckner G."/>
            <person name="Schaap P."/>
        </authorList>
    </citation>
    <scope>NUCLEOTIDE SEQUENCE [LARGE SCALE GENOMIC DNA]</scope>
    <source>
        <strain evidence="1 2">TK</strain>
    </source>
</reference>
<sequence>MDKSKVLICLVYFIYIVNTLPVYNGFYGDGNDYWSMTMKLEDSYSIISNRQTNIFILDGNGVTWKPKNPLDIKVEKYLNSLQFDLEFEGNYRNAYDLVRNEYHYDTKCLSGRICCPKDPNTPEVLVSHGYYQNNTNYKIFSMIFQPMIYEYEIKVGNNTYYFQTNSNSSSNDSIKFQNLEDQMVNNMDSYREFTENYYLVSPENSTEYFFVEKIYIGESFNSIGLSKETFQSLNATQLCTEPIGHRISVKSSDIYNQFQPFQSNTITNFLPNCTALSLNTDLINSSFTIQCNIKELSVISLEFNMSSIPIIKSNSEPIIQNSGIFPEDEPQLSKYLCNY</sequence>
<comment type="caution">
    <text evidence="1">The sequence shown here is derived from an EMBL/GenBank/DDBJ whole genome shotgun (WGS) entry which is preliminary data.</text>
</comment>
<dbReference type="AlphaFoldDB" id="A0A151Z8K4"/>
<dbReference type="OrthoDB" id="10641683at2759"/>
<protein>
    <submittedName>
        <fullName evidence="1">Uncharacterized protein</fullName>
    </submittedName>
</protein>
<accession>A0A151Z8K4</accession>
<dbReference type="Proteomes" id="UP000076078">
    <property type="component" value="Unassembled WGS sequence"/>
</dbReference>
<dbReference type="InParanoid" id="A0A151Z8K4"/>
<dbReference type="EMBL" id="LODT01000037">
    <property type="protein sequence ID" value="KYQ90134.1"/>
    <property type="molecule type" value="Genomic_DNA"/>
</dbReference>
<keyword evidence="2" id="KW-1185">Reference proteome</keyword>